<dbReference type="SUPFAM" id="SSF100895">
    <property type="entry name" value="Kazal-type serine protease inhibitors"/>
    <property type="match status" value="1"/>
</dbReference>
<evidence type="ECO:0000256" key="1">
    <source>
        <dbReference type="SAM" id="SignalP"/>
    </source>
</evidence>
<protein>
    <recommendedName>
        <fullName evidence="2">Kazal-like domain-containing protein</fullName>
    </recommendedName>
</protein>
<dbReference type="EnsemblMetazoa" id="SCAU000519-RA">
    <property type="protein sequence ID" value="SCAU000519-PA"/>
    <property type="gene ID" value="SCAU000519"/>
</dbReference>
<evidence type="ECO:0000313" key="3">
    <source>
        <dbReference type="EnsemblMetazoa" id="SCAU000519-PA"/>
    </source>
</evidence>
<dbReference type="OrthoDB" id="126772at2759"/>
<dbReference type="InterPro" id="IPR036058">
    <property type="entry name" value="Kazal_dom_sf"/>
</dbReference>
<evidence type="ECO:0000259" key="2">
    <source>
        <dbReference type="PROSITE" id="PS51465"/>
    </source>
</evidence>
<keyword evidence="4" id="KW-1185">Reference proteome</keyword>
<feature type="chain" id="PRO_5009325351" description="Kazal-like domain-containing protein" evidence="1">
    <location>
        <begin position="28"/>
        <end position="72"/>
    </location>
</feature>
<feature type="signal peptide" evidence="1">
    <location>
        <begin position="1"/>
        <end position="27"/>
    </location>
</feature>
<proteinExistence type="predicted"/>
<dbReference type="Proteomes" id="UP000095300">
    <property type="component" value="Unassembled WGS sequence"/>
</dbReference>
<evidence type="ECO:0000313" key="4">
    <source>
        <dbReference type="Proteomes" id="UP000095300"/>
    </source>
</evidence>
<dbReference type="AlphaFoldDB" id="A0A1I8NN40"/>
<feature type="domain" description="Kazal-like" evidence="2">
    <location>
        <begin position="26"/>
        <end position="72"/>
    </location>
</feature>
<accession>A0A1I8NN40</accession>
<keyword evidence="1" id="KW-0732">Signal</keyword>
<reference evidence="3" key="1">
    <citation type="submission" date="2020-05" db="UniProtKB">
        <authorList>
            <consortium name="EnsemblMetazoa"/>
        </authorList>
    </citation>
    <scope>IDENTIFICATION</scope>
    <source>
        <strain evidence="3">USDA</strain>
    </source>
</reference>
<organism evidence="3 4">
    <name type="scientific">Stomoxys calcitrans</name>
    <name type="common">Stable fly</name>
    <name type="synonym">Conops calcitrans</name>
    <dbReference type="NCBI Taxonomy" id="35570"/>
    <lineage>
        <taxon>Eukaryota</taxon>
        <taxon>Metazoa</taxon>
        <taxon>Ecdysozoa</taxon>
        <taxon>Arthropoda</taxon>
        <taxon>Hexapoda</taxon>
        <taxon>Insecta</taxon>
        <taxon>Pterygota</taxon>
        <taxon>Neoptera</taxon>
        <taxon>Endopterygota</taxon>
        <taxon>Diptera</taxon>
        <taxon>Brachycera</taxon>
        <taxon>Muscomorpha</taxon>
        <taxon>Muscoidea</taxon>
        <taxon>Muscidae</taxon>
        <taxon>Stomoxys</taxon>
    </lineage>
</organism>
<sequence length="72" mass="7971">MAYFKLIFTLAFIAIMALANLPSMAEAQRRKCPDICPAVFSPVCATLNNGSRRQFSNSCTLDVAVCKENLRK</sequence>
<dbReference type="Gene3D" id="3.30.60.30">
    <property type="match status" value="1"/>
</dbReference>
<dbReference type="VEuPathDB" id="VectorBase:SCAU000519"/>
<dbReference type="PROSITE" id="PS51465">
    <property type="entry name" value="KAZAL_2"/>
    <property type="match status" value="1"/>
</dbReference>
<gene>
    <name evidence="3" type="primary">106089848</name>
</gene>
<name>A0A1I8NN40_STOCA</name>
<dbReference type="InterPro" id="IPR002350">
    <property type="entry name" value="Kazal_dom"/>
</dbReference>